<dbReference type="EMBL" id="JBHMBH010000019">
    <property type="protein sequence ID" value="MFB9714390.1"/>
    <property type="molecule type" value="Genomic_DNA"/>
</dbReference>
<evidence type="ECO:0000256" key="1">
    <source>
        <dbReference type="SAM" id="Phobius"/>
    </source>
</evidence>
<sequence length="332" mass="35929">MIRAISMTVMTILCSVFAVLHVILGLLSLDMVSSTWQSLTAMAIYLAATVLVLLPGPGRLQRWRALFAVAAVVAMTILVDSVLPTNTWPGYASWHGAATYTLMVVVNLRDRVAISWLGAACSVALLAQWAAGTTIGLVGGLMLSIATVGWLTIATGIGHLLRTNDDKVAQYGGDARTAADWYASERALNLARTQWIAHVREITVPALTKVADPGHELSDIDRQELRLVEAQLRDEIRGRVLATSEVVAAARRARERGVVVQLLDDRRQDMTPRMLAAVSERVVSILNQARSGTVTARLRPQGGRAAVTILASDPDEHDEPMLVELRDGKDDA</sequence>
<keyword evidence="1" id="KW-1133">Transmembrane helix</keyword>
<reference evidence="2 3" key="1">
    <citation type="submission" date="2024-09" db="EMBL/GenBank/DDBJ databases">
        <authorList>
            <person name="Sun Q."/>
            <person name="Mori K."/>
        </authorList>
    </citation>
    <scope>NUCLEOTIDE SEQUENCE [LARGE SCALE GENOMIC DNA]</scope>
    <source>
        <strain evidence="2 3">JCM 13519</strain>
    </source>
</reference>
<organism evidence="2 3">
    <name type="scientific">Arthrobacter methylotrophus</name>
    <dbReference type="NCBI Taxonomy" id="121291"/>
    <lineage>
        <taxon>Bacteria</taxon>
        <taxon>Bacillati</taxon>
        <taxon>Actinomycetota</taxon>
        <taxon>Actinomycetes</taxon>
        <taxon>Micrococcales</taxon>
        <taxon>Micrococcaceae</taxon>
        <taxon>Arthrobacter</taxon>
    </lineage>
</organism>
<evidence type="ECO:0000313" key="3">
    <source>
        <dbReference type="Proteomes" id="UP001589536"/>
    </source>
</evidence>
<protein>
    <submittedName>
        <fullName evidence="2">Uncharacterized protein</fullName>
    </submittedName>
</protein>
<gene>
    <name evidence="2" type="ORF">ACFFPI_09665</name>
</gene>
<feature type="transmembrane region" description="Helical" evidence="1">
    <location>
        <begin position="137"/>
        <end position="161"/>
    </location>
</feature>
<feature type="transmembrane region" description="Helical" evidence="1">
    <location>
        <begin position="7"/>
        <end position="29"/>
    </location>
</feature>
<keyword evidence="3" id="KW-1185">Reference proteome</keyword>
<evidence type="ECO:0000313" key="2">
    <source>
        <dbReference type="EMBL" id="MFB9714390.1"/>
    </source>
</evidence>
<feature type="transmembrane region" description="Helical" evidence="1">
    <location>
        <begin position="35"/>
        <end position="54"/>
    </location>
</feature>
<dbReference type="Proteomes" id="UP001589536">
    <property type="component" value="Unassembled WGS sequence"/>
</dbReference>
<feature type="transmembrane region" description="Helical" evidence="1">
    <location>
        <begin position="113"/>
        <end position="131"/>
    </location>
</feature>
<keyword evidence="1" id="KW-0812">Transmembrane</keyword>
<feature type="transmembrane region" description="Helical" evidence="1">
    <location>
        <begin position="66"/>
        <end position="85"/>
    </location>
</feature>
<dbReference type="RefSeq" id="WP_345044749.1">
    <property type="nucleotide sequence ID" value="NZ_BAABED010000001.1"/>
</dbReference>
<keyword evidence="1" id="KW-0472">Membrane</keyword>
<name>A0ABV5UPE7_9MICC</name>
<feature type="transmembrane region" description="Helical" evidence="1">
    <location>
        <begin position="91"/>
        <end position="108"/>
    </location>
</feature>
<comment type="caution">
    <text evidence="2">The sequence shown here is derived from an EMBL/GenBank/DDBJ whole genome shotgun (WGS) entry which is preliminary data.</text>
</comment>
<proteinExistence type="predicted"/>
<accession>A0ABV5UPE7</accession>